<evidence type="ECO:0000313" key="2">
    <source>
        <dbReference type="Proteomes" id="UP000004200"/>
    </source>
</evidence>
<name>G2E4H8_9GAMM</name>
<dbReference type="Proteomes" id="UP000004200">
    <property type="component" value="Unassembled WGS sequence"/>
</dbReference>
<reference evidence="1 2" key="1">
    <citation type="submission" date="2011-06" db="EMBL/GenBank/DDBJ databases">
        <title>The draft genome of Thiorhodococcus drewsii AZ1.</title>
        <authorList>
            <consortium name="US DOE Joint Genome Institute (JGI-PGF)"/>
            <person name="Lucas S."/>
            <person name="Han J."/>
            <person name="Lapidus A."/>
            <person name="Cheng J.-F."/>
            <person name="Goodwin L."/>
            <person name="Pitluck S."/>
            <person name="Peters L."/>
            <person name="Land M.L."/>
            <person name="Hauser L."/>
            <person name="Vogl K."/>
            <person name="Liu Z."/>
            <person name="Imhoff J."/>
            <person name="Thiel V."/>
            <person name="Frigaard N.-U."/>
            <person name="Bryant D.A."/>
            <person name="Woyke T.J."/>
        </authorList>
    </citation>
    <scope>NUCLEOTIDE SEQUENCE [LARGE SCALE GENOMIC DNA]</scope>
    <source>
        <strain evidence="1 2">AZ1</strain>
    </source>
</reference>
<proteinExistence type="predicted"/>
<accession>G2E4H8</accession>
<comment type="caution">
    <text evidence="1">The sequence shown here is derived from an EMBL/GenBank/DDBJ whole genome shotgun (WGS) entry which is preliminary data.</text>
</comment>
<gene>
    <name evidence="1" type="ORF">ThidrDRAFT_3191</name>
</gene>
<dbReference type="STRING" id="765913.ThidrDRAFT_3191"/>
<organism evidence="1 2">
    <name type="scientific">Thiorhodococcus drewsii AZ1</name>
    <dbReference type="NCBI Taxonomy" id="765913"/>
    <lineage>
        <taxon>Bacteria</taxon>
        <taxon>Pseudomonadati</taxon>
        <taxon>Pseudomonadota</taxon>
        <taxon>Gammaproteobacteria</taxon>
        <taxon>Chromatiales</taxon>
        <taxon>Chromatiaceae</taxon>
        <taxon>Thiorhodococcus</taxon>
    </lineage>
</organism>
<evidence type="ECO:0000313" key="1">
    <source>
        <dbReference type="EMBL" id="EGV29599.1"/>
    </source>
</evidence>
<keyword evidence="2" id="KW-1185">Reference proteome</keyword>
<dbReference type="EMBL" id="AFWT01000025">
    <property type="protein sequence ID" value="EGV29599.1"/>
    <property type="molecule type" value="Genomic_DNA"/>
</dbReference>
<dbReference type="AlphaFoldDB" id="G2E4H8"/>
<protein>
    <submittedName>
        <fullName evidence="1">Uncharacterized protein</fullName>
    </submittedName>
</protein>
<sequence>MAMAALQQGARAQSHRYAAVTTARADEPLRPAPLLQGFNAQSFTAVVRHKFLQAQALLKLDRVLCHQRFSRNSRWSQYAPIQHSQAEIRK</sequence>